<evidence type="ECO:0000256" key="1">
    <source>
        <dbReference type="SAM" id="Phobius"/>
    </source>
</evidence>
<protein>
    <submittedName>
        <fullName evidence="2">Uncharacterized protein</fullName>
    </submittedName>
</protein>
<dbReference type="Proteomes" id="UP001164459">
    <property type="component" value="Chromosome"/>
</dbReference>
<feature type="transmembrane region" description="Helical" evidence="1">
    <location>
        <begin position="45"/>
        <end position="64"/>
    </location>
</feature>
<reference evidence="2" key="1">
    <citation type="submission" date="2022-11" db="EMBL/GenBank/DDBJ databases">
        <title>Minimal conservation of predation-associated metabolite biosynthetic gene clusters underscores biosynthetic potential of Myxococcota including descriptions for ten novel species: Archangium lansinium sp. nov., Myxococcus landrumus sp. nov., Nannocystis bai.</title>
        <authorList>
            <person name="Ahearne A."/>
            <person name="Stevens C."/>
            <person name="Dowd S."/>
        </authorList>
    </citation>
    <scope>NUCLEOTIDE SEQUENCE</scope>
    <source>
        <strain evidence="2">Fl3</strain>
    </source>
</reference>
<keyword evidence="1" id="KW-0812">Transmembrane</keyword>
<dbReference type="RefSeq" id="WP_269036563.1">
    <property type="nucleotide sequence ID" value="NZ_CP114040.1"/>
</dbReference>
<feature type="transmembrane region" description="Helical" evidence="1">
    <location>
        <begin position="97"/>
        <end position="118"/>
    </location>
</feature>
<sequence>MLSTPLVCALSAGVPDPAGPAAPPAPVSPPVMPQRSAYRMQLTGAVLLAFGAVTLVGMGAAIGYGRGIDRERREALDEGAAPAELEALQRRGARADAAAIATGVVGVALAGTAIALFVTAERWKRRAITIHPGPGLLGLSLHARF</sequence>
<keyword evidence="3" id="KW-1185">Reference proteome</keyword>
<keyword evidence="1" id="KW-0472">Membrane</keyword>
<evidence type="ECO:0000313" key="3">
    <source>
        <dbReference type="Proteomes" id="UP001164459"/>
    </source>
</evidence>
<organism evidence="2 3">
    <name type="scientific">Nannocystis punicea</name>
    <dbReference type="NCBI Taxonomy" id="2995304"/>
    <lineage>
        <taxon>Bacteria</taxon>
        <taxon>Pseudomonadati</taxon>
        <taxon>Myxococcota</taxon>
        <taxon>Polyangia</taxon>
        <taxon>Nannocystales</taxon>
        <taxon>Nannocystaceae</taxon>
        <taxon>Nannocystis</taxon>
    </lineage>
</organism>
<gene>
    <name evidence="2" type="ORF">O0S08_49520</name>
</gene>
<proteinExistence type="predicted"/>
<accession>A0ABY7H4N7</accession>
<name>A0ABY7H4N7_9BACT</name>
<dbReference type="EMBL" id="CP114040">
    <property type="protein sequence ID" value="WAS94226.1"/>
    <property type="molecule type" value="Genomic_DNA"/>
</dbReference>
<keyword evidence="1" id="KW-1133">Transmembrane helix</keyword>
<evidence type="ECO:0000313" key="2">
    <source>
        <dbReference type="EMBL" id="WAS94226.1"/>
    </source>
</evidence>